<accession>A0ABV5Y8C8</accession>
<feature type="region of interest" description="Disordered" evidence="1">
    <location>
        <begin position="53"/>
        <end position="77"/>
    </location>
</feature>
<keyword evidence="3" id="KW-1185">Reference proteome</keyword>
<dbReference type="Proteomes" id="UP001589627">
    <property type="component" value="Unassembled WGS sequence"/>
</dbReference>
<organism evidence="2 3">
    <name type="scientific">Actinoallomurus acaciae</name>
    <dbReference type="NCBI Taxonomy" id="502577"/>
    <lineage>
        <taxon>Bacteria</taxon>
        <taxon>Bacillati</taxon>
        <taxon>Actinomycetota</taxon>
        <taxon>Actinomycetes</taxon>
        <taxon>Streptosporangiales</taxon>
        <taxon>Thermomonosporaceae</taxon>
        <taxon>Actinoallomurus</taxon>
    </lineage>
</organism>
<proteinExistence type="predicted"/>
<protein>
    <submittedName>
        <fullName evidence="2">Uncharacterized protein</fullName>
    </submittedName>
</protein>
<evidence type="ECO:0000313" key="2">
    <source>
        <dbReference type="EMBL" id="MFB9831283.1"/>
    </source>
</evidence>
<evidence type="ECO:0000313" key="3">
    <source>
        <dbReference type="Proteomes" id="UP001589627"/>
    </source>
</evidence>
<feature type="compositionally biased region" description="Basic and acidic residues" evidence="1">
    <location>
        <begin position="55"/>
        <end position="71"/>
    </location>
</feature>
<feature type="region of interest" description="Disordered" evidence="1">
    <location>
        <begin position="177"/>
        <end position="207"/>
    </location>
</feature>
<sequence length="1743" mass="190042">MTERNRPWRTPSRSGGAFCVQARAMSLDSGSGISEPPPEDDDFFRDFAWLAGAIDDGRPPSREPEPPRAPEPKAPPWFVEDDALGDTAVERVDLPSDAAATAERVVQGLPPQVTSRVRAAIRQRLTAALTPSGAERLAEDPNADNDRWTALLQSGQAFAVDGHLVWLHPVLRDFRHRPPGTEERPREYPVTYGGVSASRSSETETTRGYETAANTIFGLASSAISSVFMGLPRLRFSTASRRRRETRFESIAGRKSVVDELDSFTASVDFRVFVDGRRSHHDVVLPDLVRVPFPRSFLRRGDVPPPARRPEHVVPASRAHRAARFHLVVNAVGAEQVGAELQRRLLAARLPAKAVAEIVTDLLPTMFDEQSLKNGSRAWTTSGRTSDPVHVRTGLGRSFRGHARVVWRLRRLEYEDTSPATIRDDLGLLGTRRSGRSSAAFFEYTHGAQAGGIEAGDLFGKGYLHAGMSVKWSRSHSAGVDTQWLPKATLMRKTPLTRYRAVADLSIQVDSPTHRVEPFDVPVTTEVAVPLDEARDFERALFGEVRSGRLRADATGTADATPAMRRMVEHAAKSRTFGFQPTPLPGGSRVRTPKDLRDLALSSGEPVMIRRSAWTGEGPPAWRAALGLAARGLARLYSADYTELDATGSAAAPSSAAPEPRYQFVVEADGGLVGPFPADRVLHSPDPREPPALAAGLGAGLGHVTRLPGSERVLEEIRGFLLDRLGEKATKAQEWAQVARELDVTFGTPALEADFTAVLTGIEYNTMLGGHTVDVSVTGELGRGRGADEHELTVNARHAAGEGASADRGDAWETSLTIDGRARLGDLGRTNLEIGKVSAGGRYGRSKKLAWSGGGKGYRRTETDGPATEIIREMRYRVAVRVGKKGSHDGARLQRDIADEETTAHVAVPDQHRHRIPHRLTDLMRLGRLVRLSTPPSKDRVTDLSKGAPGLYPAIVALPELALRAGTEVARLAGEPPPRERWDVPAEIRQVTRSSFLEANIGELTGENGMVVDLFDREGWSYSLRLRARAVDTRYVWSDEIELEHYASGNAKLGTSVGRDRSLAASGIVGLRVRVKNNKTERGEPGEEIAGETRRGTDQVKFQVVGERSVRWSDTDTGESGGVDVGRVTYSGQTHAYRSGLVFEMTAVRSKKDRDQPGRTTLFEARDAMDFLMPDRPAADLRLPRPSEDEPTVVRRTYVDPNLAIGSSYPELLDASSVLPRLTGLLLRRGMPTDGTGPLMQVLRARYSEDALRRQHLTLLGTGVLAWIPIEAALGVTRYLGVRVRGELLPTTDVRHRPDAKLMLRSQGIDITEHGRRRSVATAVKAVVYGAGYRPHRFGGGSAEVGRSRGSAVENAKKVNVKDISRVTARDRSYEFNHGVRYTIELVGTTEPPPGVRQLVSATRRGLLGLANLAGSDAAERFWYDHRAIWTEPPAEAGGAVRLLVPEHVTEASEAPATGRRPVAADGVRWAEVRPGPVEADLARLVGQVDFAAAPLVGEWAPYVTIPLSRRPDDPARATRPPGFELSTGRGIRLFGSSGSESLRAQVRRLLAHTFRIPLAKGDITVGVALHRAVKLTEAELKGRTYVQRRTGGEHREEGSRGWDVQLDGLGGKVNADVADEAEAMPYERSTETAEGAGAETNNILERNSESTRAHDYYAFDLTLALHGPSGSHLALDVPRGFIGRLAQNDVRRLREKDHFAGFFQEEDRTGTASVVIDAAGLRWTSSSSSVGEFCVEVTVLQP</sequence>
<comment type="caution">
    <text evidence="2">The sequence shown here is derived from an EMBL/GenBank/DDBJ whole genome shotgun (WGS) entry which is preliminary data.</text>
</comment>
<dbReference type="RefSeq" id="WP_378195061.1">
    <property type="nucleotide sequence ID" value="NZ_JBHLZP010000013.1"/>
</dbReference>
<reference evidence="2 3" key="1">
    <citation type="submission" date="2024-09" db="EMBL/GenBank/DDBJ databases">
        <authorList>
            <person name="Sun Q."/>
            <person name="Mori K."/>
        </authorList>
    </citation>
    <scope>NUCLEOTIDE SEQUENCE [LARGE SCALE GENOMIC DNA]</scope>
    <source>
        <strain evidence="2 3">TBRC 0563</strain>
    </source>
</reference>
<dbReference type="EMBL" id="JBHLZP010000013">
    <property type="protein sequence ID" value="MFB9831283.1"/>
    <property type="molecule type" value="Genomic_DNA"/>
</dbReference>
<evidence type="ECO:0000256" key="1">
    <source>
        <dbReference type="SAM" id="MobiDB-lite"/>
    </source>
</evidence>
<gene>
    <name evidence="2" type="ORF">ACFFNX_03675</name>
</gene>
<name>A0ABV5Y8C8_9ACTN</name>